<dbReference type="Gene3D" id="3.20.20.70">
    <property type="entry name" value="Aldolase class I"/>
    <property type="match status" value="1"/>
</dbReference>
<dbReference type="SUPFAM" id="SSF51445">
    <property type="entry name" value="(Trans)glycosidases"/>
    <property type="match status" value="1"/>
</dbReference>
<gene>
    <name evidence="1" type="ORF">EWM62_06900</name>
</gene>
<sequence>MLRRNFIKLSATGFASVMYSRLTYATVNGGSLINQPDEAWAQVADQWVKLNGKGGSVFTHQDIKIEIKTSTDARAVYVHAPDSELQAIRFKWKYNTAKYSKVFGDHWERSYGDMAWKAPEANTKNPWYALLYDDKQTACFGVKTGANTICYWGIKPDNIELTMDTQSGGVGVKLGQRILHAADIVTGISKINESPYNASTNFCKVMCAKPRLPKMPVYGINDWYVVYGKNSFQTIKDQTKAMAELVSDTTNRPFSVIDDGWQQPDDFSIVNDKFKDMHKMAEEIKSHGMRPGLWTRPLIARKDDSKTLLSPKIPGRGQDDELILDPTIPENIARVKRNIALYKQWGYHMVKHDYSSWDIFGKWGMQMKDTFTAPGWKFHDQTKTNAEIINNLYGAIRESAGDMYLIGCNTLSHLSAGVFELNRIGDDTSGREWARTKKMGVNTLGFRLPQNNTFYAADGDCVGLTKDVAWDKNKQWLQLLAESGSPLFISAELDILDNDKKAAVKQAFANAARVQPNGEPLDWLTNQFPTKWKLNNREVDFNWD</sequence>
<evidence type="ECO:0008006" key="3">
    <source>
        <dbReference type="Google" id="ProtNLM"/>
    </source>
</evidence>
<evidence type="ECO:0000313" key="1">
    <source>
        <dbReference type="EMBL" id="RYU91660.1"/>
    </source>
</evidence>
<comment type="caution">
    <text evidence="1">The sequence shown here is derived from an EMBL/GenBank/DDBJ whole genome shotgun (WGS) entry which is preliminary data.</text>
</comment>
<dbReference type="OrthoDB" id="9758822at2"/>
<protein>
    <recommendedName>
        <fullName evidence="3">Alpha-galactosidase</fullName>
    </recommendedName>
</protein>
<reference evidence="1 2" key="1">
    <citation type="submission" date="2019-02" db="EMBL/GenBank/DDBJ databases">
        <title>Bacterial novel species Mucilaginibacter sp. 17JY9-4 isolated from soil.</title>
        <authorList>
            <person name="Jung H.-Y."/>
        </authorList>
    </citation>
    <scope>NUCLEOTIDE SEQUENCE [LARGE SCALE GENOMIC DNA]</scope>
    <source>
        <strain evidence="1 2">17JY9-4</strain>
    </source>
</reference>
<dbReference type="InterPro" id="IPR013785">
    <property type="entry name" value="Aldolase_TIM"/>
</dbReference>
<dbReference type="EMBL" id="SEWG01000002">
    <property type="protein sequence ID" value="RYU91660.1"/>
    <property type="molecule type" value="Genomic_DNA"/>
</dbReference>
<accession>A0A4V1ZC73</accession>
<dbReference type="InterPro" id="IPR017853">
    <property type="entry name" value="GH"/>
</dbReference>
<name>A0A4V1ZC73_9SPHI</name>
<keyword evidence="2" id="KW-1185">Reference proteome</keyword>
<dbReference type="Proteomes" id="UP000293331">
    <property type="component" value="Unassembled WGS sequence"/>
</dbReference>
<proteinExistence type="predicted"/>
<dbReference type="RefSeq" id="WP_129875917.1">
    <property type="nucleotide sequence ID" value="NZ_SEWG01000002.1"/>
</dbReference>
<organism evidence="1 2">
    <name type="scientific">Mucilaginibacter terrigena</name>
    <dbReference type="NCBI Taxonomy" id="2492395"/>
    <lineage>
        <taxon>Bacteria</taxon>
        <taxon>Pseudomonadati</taxon>
        <taxon>Bacteroidota</taxon>
        <taxon>Sphingobacteriia</taxon>
        <taxon>Sphingobacteriales</taxon>
        <taxon>Sphingobacteriaceae</taxon>
        <taxon>Mucilaginibacter</taxon>
    </lineage>
</organism>
<evidence type="ECO:0000313" key="2">
    <source>
        <dbReference type="Proteomes" id="UP000293331"/>
    </source>
</evidence>
<dbReference type="AlphaFoldDB" id="A0A4V1ZC73"/>